<dbReference type="Proteomes" id="UP000683925">
    <property type="component" value="Unassembled WGS sequence"/>
</dbReference>
<evidence type="ECO:0000313" key="2">
    <source>
        <dbReference type="Proteomes" id="UP000683925"/>
    </source>
</evidence>
<sequence length="94" mass="11814">MQFMQFYELRGQKEKQLMIQFFFLILNKQTRKQRKLRQQIDKVWELKRFQIRSKVPFNKYHMYSGAFQIDAKFQYFSSILLQKLIQHQLQNLYQ</sequence>
<proteinExistence type="predicted"/>
<organism evidence="1 2">
    <name type="scientific">Paramecium octaurelia</name>
    <dbReference type="NCBI Taxonomy" id="43137"/>
    <lineage>
        <taxon>Eukaryota</taxon>
        <taxon>Sar</taxon>
        <taxon>Alveolata</taxon>
        <taxon>Ciliophora</taxon>
        <taxon>Intramacronucleata</taxon>
        <taxon>Oligohymenophorea</taxon>
        <taxon>Peniculida</taxon>
        <taxon>Parameciidae</taxon>
        <taxon>Paramecium</taxon>
    </lineage>
</organism>
<dbReference type="EMBL" id="CAJJDP010000037">
    <property type="protein sequence ID" value="CAD8159909.1"/>
    <property type="molecule type" value="Genomic_DNA"/>
</dbReference>
<evidence type="ECO:0000313" key="1">
    <source>
        <dbReference type="EMBL" id="CAD8159909.1"/>
    </source>
</evidence>
<gene>
    <name evidence="1" type="ORF">POCTA_138.1.T0370240</name>
</gene>
<protein>
    <submittedName>
        <fullName evidence="1">Uncharacterized protein</fullName>
    </submittedName>
</protein>
<reference evidence="1" key="1">
    <citation type="submission" date="2021-01" db="EMBL/GenBank/DDBJ databases">
        <authorList>
            <consortium name="Genoscope - CEA"/>
            <person name="William W."/>
        </authorList>
    </citation>
    <scope>NUCLEOTIDE SEQUENCE</scope>
</reference>
<comment type="caution">
    <text evidence="1">The sequence shown here is derived from an EMBL/GenBank/DDBJ whole genome shotgun (WGS) entry which is preliminary data.</text>
</comment>
<accession>A0A8S1U8T7</accession>
<keyword evidence="2" id="KW-1185">Reference proteome</keyword>
<name>A0A8S1U8T7_PAROT</name>
<dbReference type="AlphaFoldDB" id="A0A8S1U8T7"/>